<dbReference type="PROSITE" id="PS50995">
    <property type="entry name" value="HTH_MARR_2"/>
    <property type="match status" value="1"/>
</dbReference>
<keyword evidence="3" id="KW-0238">DNA-binding</keyword>
<reference evidence="2 4" key="1">
    <citation type="submission" date="2019-07" db="EMBL/GenBank/DDBJ databases">
        <title>Whole genome shotgun sequence of Frigoribacterium faeni NBRC 103066.</title>
        <authorList>
            <person name="Hosoyama A."/>
            <person name="Uohara A."/>
            <person name="Ohji S."/>
            <person name="Ichikawa N."/>
        </authorList>
    </citation>
    <scope>NUCLEOTIDE SEQUENCE [LARGE SCALE GENOMIC DNA]</scope>
    <source>
        <strain evidence="2 4">NBRC 103066</strain>
    </source>
</reference>
<dbReference type="PANTHER" id="PTHR33164">
    <property type="entry name" value="TRANSCRIPTIONAL REGULATOR, MARR FAMILY"/>
    <property type="match status" value="1"/>
</dbReference>
<dbReference type="AlphaFoldDB" id="A0A7W3JIQ2"/>
<dbReference type="InterPro" id="IPR036390">
    <property type="entry name" value="WH_DNA-bd_sf"/>
</dbReference>
<evidence type="ECO:0000313" key="3">
    <source>
        <dbReference type="EMBL" id="MBA8813511.1"/>
    </source>
</evidence>
<gene>
    <name evidence="3" type="ORF">FB463_001760</name>
    <name evidence="2" type="ORF">FFA01_10800</name>
</gene>
<dbReference type="Proteomes" id="UP000321154">
    <property type="component" value="Unassembled WGS sequence"/>
</dbReference>
<dbReference type="GO" id="GO:0003700">
    <property type="term" value="F:DNA-binding transcription factor activity"/>
    <property type="evidence" value="ECO:0007669"/>
    <property type="project" value="InterPro"/>
</dbReference>
<sequence>MTTSDEVDLIIDAWARVRPDIDFAPLDVFSRLRRISRRLDRLRADAFRHADLEIWEFDVLSTLRRAGDPFQLSPKDLVAATMVTSGTMTNRLDRLMERALVERHSDPRDGRAALIRITPAGVERVDAAMSLLVQVERGPLEVLSAQQQAELAELLRILGAEFA</sequence>
<accession>A0A7W3JIQ2</accession>
<proteinExistence type="predicted"/>
<evidence type="ECO:0000313" key="5">
    <source>
        <dbReference type="Proteomes" id="UP000522688"/>
    </source>
</evidence>
<dbReference type="RefSeq" id="WP_146853774.1">
    <property type="nucleotide sequence ID" value="NZ_BAAAHR010000001.1"/>
</dbReference>
<reference evidence="3 5" key="2">
    <citation type="submission" date="2020-07" db="EMBL/GenBank/DDBJ databases">
        <title>Sequencing the genomes of 1000 actinobacteria strains.</title>
        <authorList>
            <person name="Klenk H.-P."/>
        </authorList>
    </citation>
    <scope>NUCLEOTIDE SEQUENCE [LARGE SCALE GENOMIC DNA]</scope>
    <source>
        <strain evidence="3 5">DSM 10309</strain>
    </source>
</reference>
<dbReference type="Gene3D" id="1.10.10.10">
    <property type="entry name" value="Winged helix-like DNA-binding domain superfamily/Winged helix DNA-binding domain"/>
    <property type="match status" value="1"/>
</dbReference>
<keyword evidence="4" id="KW-1185">Reference proteome</keyword>
<evidence type="ECO:0000313" key="2">
    <source>
        <dbReference type="EMBL" id="GEK82771.1"/>
    </source>
</evidence>
<dbReference type="InterPro" id="IPR039422">
    <property type="entry name" value="MarR/SlyA-like"/>
</dbReference>
<dbReference type="Proteomes" id="UP000522688">
    <property type="component" value="Unassembled WGS sequence"/>
</dbReference>
<dbReference type="EMBL" id="JACGWW010000002">
    <property type="protein sequence ID" value="MBA8813511.1"/>
    <property type="molecule type" value="Genomic_DNA"/>
</dbReference>
<protein>
    <submittedName>
        <fullName evidence="2 3">MarR family transcriptional regulator</fullName>
    </submittedName>
</protein>
<evidence type="ECO:0000313" key="4">
    <source>
        <dbReference type="Proteomes" id="UP000321154"/>
    </source>
</evidence>
<dbReference type="GO" id="GO:0006950">
    <property type="term" value="P:response to stress"/>
    <property type="evidence" value="ECO:0007669"/>
    <property type="project" value="TreeGrafter"/>
</dbReference>
<dbReference type="Pfam" id="PF12802">
    <property type="entry name" value="MarR_2"/>
    <property type="match status" value="1"/>
</dbReference>
<comment type="caution">
    <text evidence="3">The sequence shown here is derived from an EMBL/GenBank/DDBJ whole genome shotgun (WGS) entry which is preliminary data.</text>
</comment>
<dbReference type="SUPFAM" id="SSF46785">
    <property type="entry name" value="Winged helix' DNA-binding domain"/>
    <property type="match status" value="1"/>
</dbReference>
<dbReference type="EMBL" id="BJUV01000008">
    <property type="protein sequence ID" value="GEK82771.1"/>
    <property type="molecule type" value="Genomic_DNA"/>
</dbReference>
<dbReference type="OrthoDB" id="3237509at2"/>
<dbReference type="InterPro" id="IPR000835">
    <property type="entry name" value="HTH_MarR-typ"/>
</dbReference>
<feature type="domain" description="HTH marR-type" evidence="1">
    <location>
        <begin position="25"/>
        <end position="160"/>
    </location>
</feature>
<evidence type="ECO:0000259" key="1">
    <source>
        <dbReference type="PROSITE" id="PS50995"/>
    </source>
</evidence>
<name>A0A7W3JIQ2_9MICO</name>
<dbReference type="SMART" id="SM00347">
    <property type="entry name" value="HTH_MARR"/>
    <property type="match status" value="1"/>
</dbReference>
<dbReference type="GO" id="GO:0003677">
    <property type="term" value="F:DNA binding"/>
    <property type="evidence" value="ECO:0007669"/>
    <property type="project" value="UniProtKB-KW"/>
</dbReference>
<dbReference type="PANTHER" id="PTHR33164:SF104">
    <property type="entry name" value="TRANSCRIPTIONAL REGULATORY PROTEIN"/>
    <property type="match status" value="1"/>
</dbReference>
<dbReference type="InterPro" id="IPR036388">
    <property type="entry name" value="WH-like_DNA-bd_sf"/>
</dbReference>
<organism evidence="3 5">
    <name type="scientific">Frigoribacterium faeni</name>
    <dbReference type="NCBI Taxonomy" id="145483"/>
    <lineage>
        <taxon>Bacteria</taxon>
        <taxon>Bacillati</taxon>
        <taxon>Actinomycetota</taxon>
        <taxon>Actinomycetes</taxon>
        <taxon>Micrococcales</taxon>
        <taxon>Microbacteriaceae</taxon>
        <taxon>Frigoribacterium</taxon>
    </lineage>
</organism>